<feature type="domain" description="RNA polymerase sigma factor 70 region 4 type 2" evidence="7">
    <location>
        <begin position="130"/>
        <end position="179"/>
    </location>
</feature>
<feature type="domain" description="RNA polymerase sigma-70 region 2" evidence="6">
    <location>
        <begin position="12"/>
        <end position="78"/>
    </location>
</feature>
<dbReference type="InterPro" id="IPR014284">
    <property type="entry name" value="RNA_pol_sigma-70_dom"/>
</dbReference>
<dbReference type="SUPFAM" id="SSF54427">
    <property type="entry name" value="NTF2-like"/>
    <property type="match status" value="1"/>
</dbReference>
<keyword evidence="3" id="KW-0805">Transcription regulation</keyword>
<evidence type="ECO:0000313" key="9">
    <source>
        <dbReference type="Proteomes" id="UP000295075"/>
    </source>
</evidence>
<keyword evidence="4" id="KW-0731">Sigma factor</keyword>
<dbReference type="GO" id="GO:0016987">
    <property type="term" value="F:sigma factor activity"/>
    <property type="evidence" value="ECO:0007669"/>
    <property type="project" value="UniProtKB-KW"/>
</dbReference>
<evidence type="ECO:0000256" key="2">
    <source>
        <dbReference type="ARBA" id="ARBA00011344"/>
    </source>
</evidence>
<dbReference type="GO" id="GO:0006352">
    <property type="term" value="P:DNA-templated transcription initiation"/>
    <property type="evidence" value="ECO:0007669"/>
    <property type="project" value="InterPro"/>
</dbReference>
<protein>
    <submittedName>
        <fullName evidence="8">Sigma-70 family RNA polymerase sigma factor</fullName>
    </submittedName>
</protein>
<name>A0A4R4PU80_9ACTN</name>
<dbReference type="NCBIfam" id="TIGR02960">
    <property type="entry name" value="SigX5"/>
    <property type="match status" value="1"/>
</dbReference>
<dbReference type="InterPro" id="IPR036388">
    <property type="entry name" value="WH-like_DNA-bd_sf"/>
</dbReference>
<dbReference type="RefSeq" id="WP_132409966.1">
    <property type="nucleotide sequence ID" value="NZ_SMKA01000118.1"/>
</dbReference>
<dbReference type="Pfam" id="PF08281">
    <property type="entry name" value="Sigma70_r4_2"/>
    <property type="match status" value="1"/>
</dbReference>
<keyword evidence="9" id="KW-1185">Reference proteome</keyword>
<evidence type="ECO:0000256" key="5">
    <source>
        <dbReference type="ARBA" id="ARBA00023163"/>
    </source>
</evidence>
<comment type="subunit">
    <text evidence="2">Interacts transiently with the RNA polymerase catalytic core formed by RpoA, RpoB, RpoC and RpoZ (2 alpha, 1 beta, 1 beta' and 1 omega subunit) to form the RNA polymerase holoenzyme that can initiate transcription.</text>
</comment>
<reference evidence="8 9" key="1">
    <citation type="submission" date="2019-03" db="EMBL/GenBank/DDBJ databases">
        <title>Draft genome sequences of novel Actinobacteria.</title>
        <authorList>
            <person name="Sahin N."/>
            <person name="Ay H."/>
            <person name="Saygin H."/>
        </authorList>
    </citation>
    <scope>NUCLEOTIDE SEQUENCE [LARGE SCALE GENOMIC DNA]</scope>
    <source>
        <strain evidence="8 9">JCM 30547</strain>
    </source>
</reference>
<dbReference type="InterPro" id="IPR039425">
    <property type="entry name" value="RNA_pol_sigma-70-like"/>
</dbReference>
<dbReference type="PANTHER" id="PTHR43133:SF65">
    <property type="entry name" value="ECF RNA POLYMERASE SIGMA FACTOR SIGG"/>
    <property type="match status" value="1"/>
</dbReference>
<dbReference type="InterPro" id="IPR013249">
    <property type="entry name" value="RNA_pol_sigma70_r4_t2"/>
</dbReference>
<dbReference type="Gene3D" id="3.10.450.50">
    <property type="match status" value="1"/>
</dbReference>
<sequence length="319" mass="34855">MADDEVLLRELERLHHELLAHCYRMMGSVDEAEDMLQETSLRAWKSYQNFDGRASVRVWLYRIATNTCLTALKHRSRRFLPSGLGAPTDDPDAPVRELGAGVRMVQPIPQALLDPAAIVGSRETLRLGVIASLQHLPVSQRAVLILRDVLSFSAAETAEVLETTTTAVKSSLQRARGKMAEVAPRLDEVSEPNDPVLSDLLDRYIAAIEASDAAALAEVLHHDAVLQAAGTSTWFAGLKTCLRFLMDRVLVDGPGSWRMLPTAANGQPAAADYIRRSDGSYEAFGLVVLDITYDGVRGITSFADPTLVERSGLPLLLAR</sequence>
<comment type="caution">
    <text evidence="8">The sequence shown here is derived from an EMBL/GenBank/DDBJ whole genome shotgun (WGS) entry which is preliminary data.</text>
</comment>
<comment type="similarity">
    <text evidence="1">Belongs to the sigma-70 factor family. ECF subfamily.</text>
</comment>
<dbReference type="Proteomes" id="UP000295075">
    <property type="component" value="Unassembled WGS sequence"/>
</dbReference>
<evidence type="ECO:0000313" key="8">
    <source>
        <dbReference type="EMBL" id="TDC25783.1"/>
    </source>
</evidence>
<dbReference type="AlphaFoldDB" id="A0A4R4PU80"/>
<dbReference type="SUPFAM" id="SSF88659">
    <property type="entry name" value="Sigma3 and sigma4 domains of RNA polymerase sigma factors"/>
    <property type="match status" value="1"/>
</dbReference>
<gene>
    <name evidence="8" type="ORF">E1261_23550</name>
</gene>
<dbReference type="Pfam" id="PF04542">
    <property type="entry name" value="Sigma70_r2"/>
    <property type="match status" value="1"/>
</dbReference>
<dbReference type="OrthoDB" id="6689546at2"/>
<evidence type="ECO:0000256" key="3">
    <source>
        <dbReference type="ARBA" id="ARBA00023015"/>
    </source>
</evidence>
<dbReference type="NCBIfam" id="NF006089">
    <property type="entry name" value="PRK08241.1"/>
    <property type="match status" value="1"/>
</dbReference>
<keyword evidence="5" id="KW-0804">Transcription</keyword>
<dbReference type="InterPro" id="IPR013324">
    <property type="entry name" value="RNA_pol_sigma_r3/r4-like"/>
</dbReference>
<dbReference type="SUPFAM" id="SSF88946">
    <property type="entry name" value="Sigma2 domain of RNA polymerase sigma factors"/>
    <property type="match status" value="1"/>
</dbReference>
<accession>A0A4R4PU80</accession>
<dbReference type="NCBIfam" id="TIGR02937">
    <property type="entry name" value="sigma70-ECF"/>
    <property type="match status" value="1"/>
</dbReference>
<dbReference type="GO" id="GO:0003677">
    <property type="term" value="F:DNA binding"/>
    <property type="evidence" value="ECO:0007669"/>
    <property type="project" value="InterPro"/>
</dbReference>
<dbReference type="InterPro" id="IPR007627">
    <property type="entry name" value="RNA_pol_sigma70_r2"/>
</dbReference>
<dbReference type="PANTHER" id="PTHR43133">
    <property type="entry name" value="RNA POLYMERASE ECF-TYPE SIGMA FACTO"/>
    <property type="match status" value="1"/>
</dbReference>
<dbReference type="Gene3D" id="1.10.1740.10">
    <property type="match status" value="1"/>
</dbReference>
<dbReference type="EMBL" id="SMKA01000118">
    <property type="protein sequence ID" value="TDC25783.1"/>
    <property type="molecule type" value="Genomic_DNA"/>
</dbReference>
<organism evidence="8 9">
    <name type="scientific">Kribbella albertanoniae</name>
    <dbReference type="NCBI Taxonomy" id="1266829"/>
    <lineage>
        <taxon>Bacteria</taxon>
        <taxon>Bacillati</taxon>
        <taxon>Actinomycetota</taxon>
        <taxon>Actinomycetes</taxon>
        <taxon>Propionibacteriales</taxon>
        <taxon>Kribbellaceae</taxon>
        <taxon>Kribbella</taxon>
    </lineage>
</organism>
<dbReference type="Gene3D" id="1.10.10.10">
    <property type="entry name" value="Winged helix-like DNA-binding domain superfamily/Winged helix DNA-binding domain"/>
    <property type="match status" value="1"/>
</dbReference>
<dbReference type="InterPro" id="IPR032710">
    <property type="entry name" value="NTF2-like_dom_sf"/>
</dbReference>
<evidence type="ECO:0000256" key="1">
    <source>
        <dbReference type="ARBA" id="ARBA00010641"/>
    </source>
</evidence>
<evidence type="ECO:0000256" key="4">
    <source>
        <dbReference type="ARBA" id="ARBA00023082"/>
    </source>
</evidence>
<proteinExistence type="inferred from homology"/>
<dbReference type="InterPro" id="IPR014305">
    <property type="entry name" value="RNA_pol_sigma-G_actinobac"/>
</dbReference>
<evidence type="ECO:0000259" key="6">
    <source>
        <dbReference type="Pfam" id="PF04542"/>
    </source>
</evidence>
<evidence type="ECO:0000259" key="7">
    <source>
        <dbReference type="Pfam" id="PF08281"/>
    </source>
</evidence>
<dbReference type="InterPro" id="IPR013325">
    <property type="entry name" value="RNA_pol_sigma_r2"/>
</dbReference>